<dbReference type="RefSeq" id="WP_192742093.1">
    <property type="nucleotide sequence ID" value="NZ_JADBEJ010000001.1"/>
</dbReference>
<name>A0ABR9L1K1_9PSEU</name>
<evidence type="ECO:0000313" key="2">
    <source>
        <dbReference type="Proteomes" id="UP000656548"/>
    </source>
</evidence>
<sequence>MGALLDATAEMGEWSVEVRRESAYLTGSGYNDYVFGEGPEPHHVPRVLWDAEHPFGPADAPDEIVRAVAFAVPAEDAGKVLAALDQILAHGEYGRFMQERQPETGVWRAERAEDLVRLHGPVIAFGSHKPWALHGSVELEYSSLAELRNVLAALA</sequence>
<comment type="caution">
    <text evidence="1">The sequence shown here is derived from an EMBL/GenBank/DDBJ whole genome shotgun (WGS) entry which is preliminary data.</text>
</comment>
<gene>
    <name evidence="1" type="ORF">H4W30_001507</name>
</gene>
<dbReference type="Proteomes" id="UP000656548">
    <property type="component" value="Unassembled WGS sequence"/>
</dbReference>
<proteinExistence type="predicted"/>
<accession>A0ABR9L1K1</accession>
<protein>
    <submittedName>
        <fullName evidence="1">Uncharacterized protein</fullName>
    </submittedName>
</protein>
<keyword evidence="2" id="KW-1185">Reference proteome</keyword>
<reference evidence="1 2" key="1">
    <citation type="submission" date="2020-10" db="EMBL/GenBank/DDBJ databases">
        <title>Sequencing the genomes of 1000 actinobacteria strains.</title>
        <authorList>
            <person name="Klenk H.-P."/>
        </authorList>
    </citation>
    <scope>NUCLEOTIDE SEQUENCE [LARGE SCALE GENOMIC DNA]</scope>
    <source>
        <strain evidence="1 2">DSM 46661</strain>
    </source>
</reference>
<evidence type="ECO:0000313" key="1">
    <source>
        <dbReference type="EMBL" id="MBE1574478.1"/>
    </source>
</evidence>
<dbReference type="EMBL" id="JADBEJ010000001">
    <property type="protein sequence ID" value="MBE1574478.1"/>
    <property type="molecule type" value="Genomic_DNA"/>
</dbReference>
<organism evidence="1 2">
    <name type="scientific">Amycolatopsis roodepoortensis</name>
    <dbReference type="NCBI Taxonomy" id="700274"/>
    <lineage>
        <taxon>Bacteria</taxon>
        <taxon>Bacillati</taxon>
        <taxon>Actinomycetota</taxon>
        <taxon>Actinomycetes</taxon>
        <taxon>Pseudonocardiales</taxon>
        <taxon>Pseudonocardiaceae</taxon>
        <taxon>Amycolatopsis</taxon>
    </lineage>
</organism>